<accession>A0ABW5A589</accession>
<dbReference type="Pfam" id="PF00126">
    <property type="entry name" value="HTH_1"/>
    <property type="match status" value="2"/>
</dbReference>
<dbReference type="PANTHER" id="PTHR30126">
    <property type="entry name" value="HTH-TYPE TRANSCRIPTIONAL REGULATOR"/>
    <property type="match status" value="1"/>
</dbReference>
<name>A0ABW5A589_9RHOB</name>
<dbReference type="CDD" id="cd05466">
    <property type="entry name" value="PBP2_LTTR_substrate"/>
    <property type="match status" value="1"/>
</dbReference>
<keyword evidence="4" id="KW-0804">Transcription</keyword>
<evidence type="ECO:0000256" key="3">
    <source>
        <dbReference type="ARBA" id="ARBA00023125"/>
    </source>
</evidence>
<dbReference type="EMBL" id="JBHUIX010000002">
    <property type="protein sequence ID" value="MFD2172685.1"/>
    <property type="molecule type" value="Genomic_DNA"/>
</dbReference>
<dbReference type="Proteomes" id="UP001597413">
    <property type="component" value="Unassembled WGS sequence"/>
</dbReference>
<dbReference type="InterPro" id="IPR005119">
    <property type="entry name" value="LysR_subst-bd"/>
</dbReference>
<dbReference type="Gene3D" id="1.10.10.10">
    <property type="entry name" value="Winged helix-like DNA-binding domain superfamily/Winged helix DNA-binding domain"/>
    <property type="match status" value="2"/>
</dbReference>
<keyword evidence="3" id="KW-0238">DNA-binding</keyword>
<dbReference type="PROSITE" id="PS50931">
    <property type="entry name" value="HTH_LYSR"/>
    <property type="match status" value="2"/>
</dbReference>
<dbReference type="Gene3D" id="3.40.190.10">
    <property type="entry name" value="Periplasmic binding protein-like II"/>
    <property type="match status" value="2"/>
</dbReference>
<dbReference type="SUPFAM" id="SSF53850">
    <property type="entry name" value="Periplasmic binding protein-like II"/>
    <property type="match status" value="1"/>
</dbReference>
<evidence type="ECO:0000259" key="5">
    <source>
        <dbReference type="PROSITE" id="PS50931"/>
    </source>
</evidence>
<organism evidence="6 7">
    <name type="scientific">Rhodobacter lacus</name>
    <dbReference type="NCBI Taxonomy" id="1641972"/>
    <lineage>
        <taxon>Bacteria</taxon>
        <taxon>Pseudomonadati</taxon>
        <taxon>Pseudomonadota</taxon>
        <taxon>Alphaproteobacteria</taxon>
        <taxon>Rhodobacterales</taxon>
        <taxon>Rhodobacter group</taxon>
        <taxon>Rhodobacter</taxon>
    </lineage>
</organism>
<evidence type="ECO:0000313" key="7">
    <source>
        <dbReference type="Proteomes" id="UP001597413"/>
    </source>
</evidence>
<keyword evidence="2" id="KW-0805">Transcription regulation</keyword>
<feature type="domain" description="HTH lysR-type" evidence="5">
    <location>
        <begin position="1"/>
        <end position="58"/>
    </location>
</feature>
<dbReference type="InterPro" id="IPR036388">
    <property type="entry name" value="WH-like_DNA-bd_sf"/>
</dbReference>
<protein>
    <submittedName>
        <fullName evidence="6">LysR family transcriptional regulator</fullName>
    </submittedName>
</protein>
<dbReference type="PANTHER" id="PTHR30126:SF40">
    <property type="entry name" value="HTH-TYPE TRANSCRIPTIONAL REGULATOR GLTR"/>
    <property type="match status" value="1"/>
</dbReference>
<feature type="domain" description="HTH lysR-type" evidence="5">
    <location>
        <begin position="101"/>
        <end position="148"/>
    </location>
</feature>
<keyword evidence="7" id="KW-1185">Reference proteome</keyword>
<proteinExistence type="inferred from homology"/>
<reference evidence="7" key="1">
    <citation type="journal article" date="2019" name="Int. J. Syst. Evol. Microbiol.">
        <title>The Global Catalogue of Microorganisms (GCM) 10K type strain sequencing project: providing services to taxonomists for standard genome sequencing and annotation.</title>
        <authorList>
            <consortium name="The Broad Institute Genomics Platform"/>
            <consortium name="The Broad Institute Genome Sequencing Center for Infectious Disease"/>
            <person name="Wu L."/>
            <person name="Ma J."/>
        </authorList>
    </citation>
    <scope>NUCLEOTIDE SEQUENCE [LARGE SCALE GENOMIC DNA]</scope>
    <source>
        <strain evidence="7">CCUG 55131</strain>
    </source>
</reference>
<gene>
    <name evidence="6" type="ORF">ACFSM0_01145</name>
</gene>
<dbReference type="InterPro" id="IPR036390">
    <property type="entry name" value="WH_DNA-bd_sf"/>
</dbReference>
<dbReference type="RefSeq" id="WP_377385916.1">
    <property type="nucleotide sequence ID" value="NZ_JBHUIX010000002.1"/>
</dbReference>
<evidence type="ECO:0000256" key="1">
    <source>
        <dbReference type="ARBA" id="ARBA00009437"/>
    </source>
</evidence>
<evidence type="ECO:0000256" key="2">
    <source>
        <dbReference type="ARBA" id="ARBA00023015"/>
    </source>
</evidence>
<evidence type="ECO:0000313" key="6">
    <source>
        <dbReference type="EMBL" id="MFD2172685.1"/>
    </source>
</evidence>
<dbReference type="InterPro" id="IPR000847">
    <property type="entry name" value="LysR_HTH_N"/>
</dbReference>
<sequence>MRSSSLILAEAALRLGSIRLAARETRQPASTCSLALRRLEEALAVTLARRNTDGLALTLEGRRALPLLGRLAAGLRALHAHPGPTVPERALALETLFRTAEALRRGSIRSAARALGLGQPQLSRQVAMVEAVLGVSLALRDDAGLTASAAGQTFETRVSALEADWQALRNPGRAPAPARRLRPVSLGSVIPATPDGALSQMLGGLIRRLREGHALPFSLVSTLAEDLLSGLDSGRFDCVFLDARLDDRYYNQVELQRSPVALCGLPATSAPGDAMPDRAKLRALLESHPLVLQSRRSGLRQRAEAFWEAQLGADWRSAAQIVEIDSLPIIVNVLVAGGYLSVLPQHVAQDFFSDRHILLPPRYDQRLMLTWRNTGKPRRIVALIAQELQNAAAPDCTAQE</sequence>
<dbReference type="Pfam" id="PF03466">
    <property type="entry name" value="LysR_substrate"/>
    <property type="match status" value="1"/>
</dbReference>
<dbReference type="SUPFAM" id="SSF46785">
    <property type="entry name" value="Winged helix' DNA-binding domain"/>
    <property type="match status" value="2"/>
</dbReference>
<comment type="caution">
    <text evidence="6">The sequence shown here is derived from an EMBL/GenBank/DDBJ whole genome shotgun (WGS) entry which is preliminary data.</text>
</comment>
<evidence type="ECO:0000256" key="4">
    <source>
        <dbReference type="ARBA" id="ARBA00023163"/>
    </source>
</evidence>
<comment type="similarity">
    <text evidence="1">Belongs to the LysR transcriptional regulatory family.</text>
</comment>